<reference evidence="8 9" key="1">
    <citation type="submission" date="2024-06" db="EMBL/GenBank/DDBJ databases">
        <title>Genomic Encyclopedia of Type Strains, Phase IV (KMG-IV): sequencing the most valuable type-strain genomes for metagenomic binning, comparative biology and taxonomic classification.</title>
        <authorList>
            <person name="Goeker M."/>
        </authorList>
    </citation>
    <scope>NUCLEOTIDE SEQUENCE [LARGE SCALE GENOMIC DNA]</scope>
    <source>
        <strain evidence="8 9">DSM 28102</strain>
    </source>
</reference>
<keyword evidence="9" id="KW-1185">Reference proteome</keyword>
<dbReference type="EMBL" id="JBEPLY010000006">
    <property type="protein sequence ID" value="MET3600262.1"/>
    <property type="molecule type" value="Genomic_DNA"/>
</dbReference>
<dbReference type="InterPro" id="IPR002328">
    <property type="entry name" value="ADH_Zn_CS"/>
</dbReference>
<dbReference type="EC" id="1.1.1.1" evidence="3"/>
<keyword evidence="4" id="KW-0479">Metal-binding</keyword>
<dbReference type="InterPro" id="IPR014187">
    <property type="entry name" value="ADH_Zn_typ-2"/>
</dbReference>
<name>A0ABV2IDD9_9HYPH</name>
<dbReference type="PANTHER" id="PTHR42940:SF8">
    <property type="entry name" value="VACUOLAR PROTEIN SORTING-ASSOCIATED PROTEIN 11"/>
    <property type="match status" value="1"/>
</dbReference>
<keyword evidence="5" id="KW-0862">Zinc</keyword>
<dbReference type="InterPro" id="IPR020843">
    <property type="entry name" value="ER"/>
</dbReference>
<evidence type="ECO:0000256" key="5">
    <source>
        <dbReference type="ARBA" id="ARBA00022833"/>
    </source>
</evidence>
<protein>
    <recommendedName>
        <fullName evidence="3">alcohol dehydrogenase</fullName>
        <ecNumber evidence="3">1.1.1.1</ecNumber>
    </recommendedName>
</protein>
<evidence type="ECO:0000259" key="7">
    <source>
        <dbReference type="SMART" id="SM00829"/>
    </source>
</evidence>
<evidence type="ECO:0000256" key="2">
    <source>
        <dbReference type="ARBA" id="ARBA00008072"/>
    </source>
</evidence>
<evidence type="ECO:0000313" key="9">
    <source>
        <dbReference type="Proteomes" id="UP001549164"/>
    </source>
</evidence>
<dbReference type="InterPro" id="IPR036291">
    <property type="entry name" value="NAD(P)-bd_dom_sf"/>
</dbReference>
<dbReference type="NCBIfam" id="TIGR02822">
    <property type="entry name" value="adh_fam_2"/>
    <property type="match status" value="1"/>
</dbReference>
<keyword evidence="6 8" id="KW-0560">Oxidoreductase</keyword>
<dbReference type="InterPro" id="IPR011032">
    <property type="entry name" value="GroES-like_sf"/>
</dbReference>
<dbReference type="PROSITE" id="PS00059">
    <property type="entry name" value="ADH_ZINC"/>
    <property type="match status" value="1"/>
</dbReference>
<dbReference type="SUPFAM" id="SSF51735">
    <property type="entry name" value="NAD(P)-binding Rossmann-fold domains"/>
    <property type="match status" value="1"/>
</dbReference>
<evidence type="ECO:0000256" key="3">
    <source>
        <dbReference type="ARBA" id="ARBA00013190"/>
    </source>
</evidence>
<proteinExistence type="inferred from homology"/>
<comment type="caution">
    <text evidence="8">The sequence shown here is derived from an EMBL/GenBank/DDBJ whole genome shotgun (WGS) entry which is preliminary data.</text>
</comment>
<evidence type="ECO:0000256" key="6">
    <source>
        <dbReference type="ARBA" id="ARBA00023002"/>
    </source>
</evidence>
<comment type="similarity">
    <text evidence="2">Belongs to the zinc-containing alcohol dehydrogenase family.</text>
</comment>
<dbReference type="Pfam" id="PF08240">
    <property type="entry name" value="ADH_N"/>
    <property type="match status" value="1"/>
</dbReference>
<organism evidence="8 9">
    <name type="scientific">Martelella mangrovi</name>
    <dbReference type="NCBI Taxonomy" id="1397477"/>
    <lineage>
        <taxon>Bacteria</taxon>
        <taxon>Pseudomonadati</taxon>
        <taxon>Pseudomonadota</taxon>
        <taxon>Alphaproteobacteria</taxon>
        <taxon>Hyphomicrobiales</taxon>
        <taxon>Aurantimonadaceae</taxon>
        <taxon>Martelella</taxon>
    </lineage>
</organism>
<accession>A0ABV2IDD9</accession>
<comment type="cofactor">
    <cofactor evidence="1">
        <name>Zn(2+)</name>
        <dbReference type="ChEBI" id="CHEBI:29105"/>
    </cofactor>
</comment>
<evidence type="ECO:0000256" key="1">
    <source>
        <dbReference type="ARBA" id="ARBA00001947"/>
    </source>
</evidence>
<evidence type="ECO:0000313" key="8">
    <source>
        <dbReference type="EMBL" id="MET3600262.1"/>
    </source>
</evidence>
<sequence>MRAMVLEKPNAPLIPRDLPIPAPGPGEVRLKVEACGVCRTDLHILDGELSEPALPLVPGHEIVGRVDALGAGIEAPALGQRVGVPWLGRTCGTCPHCRAHRENLCDAPEFTGYTRDGGYAEYCIADAAYLFPLPDDADPVRLAPLLCAGLIGYRTLKLAGPADLIGLYGFGAAAHILCQLCVWQGKKVYAFTRPGDETAQAFARRLGAVWAGSSDDTPPEPLDAALIFAPVGALIPKALKAVRKGGSVVSGGIHMSDIPAFPYADLWHERIIRSVANLTRADGDEFLPLAVKAGIETETTTYPLEQANRALDDLRSGQLTGAAVLVP</sequence>
<dbReference type="InterPro" id="IPR013154">
    <property type="entry name" value="ADH-like_N"/>
</dbReference>
<dbReference type="Gene3D" id="3.90.180.10">
    <property type="entry name" value="Medium-chain alcohol dehydrogenases, catalytic domain"/>
    <property type="match status" value="1"/>
</dbReference>
<gene>
    <name evidence="8" type="ORF">ABID12_002207</name>
</gene>
<dbReference type="GO" id="GO:0004022">
    <property type="term" value="F:alcohol dehydrogenase (NAD+) activity"/>
    <property type="evidence" value="ECO:0007669"/>
    <property type="project" value="UniProtKB-EC"/>
</dbReference>
<dbReference type="CDD" id="cd08298">
    <property type="entry name" value="CAD2"/>
    <property type="match status" value="1"/>
</dbReference>
<dbReference type="SMART" id="SM00829">
    <property type="entry name" value="PKS_ER"/>
    <property type="match status" value="1"/>
</dbReference>
<dbReference type="PANTHER" id="PTHR42940">
    <property type="entry name" value="ALCOHOL DEHYDROGENASE 1-RELATED"/>
    <property type="match status" value="1"/>
</dbReference>
<dbReference type="RefSeq" id="WP_354434231.1">
    <property type="nucleotide sequence ID" value="NZ_JBEPLY010000006.1"/>
</dbReference>
<dbReference type="Gene3D" id="3.40.50.720">
    <property type="entry name" value="NAD(P)-binding Rossmann-like Domain"/>
    <property type="match status" value="1"/>
</dbReference>
<evidence type="ECO:0000256" key="4">
    <source>
        <dbReference type="ARBA" id="ARBA00022723"/>
    </source>
</evidence>
<dbReference type="SUPFAM" id="SSF50129">
    <property type="entry name" value="GroES-like"/>
    <property type="match status" value="1"/>
</dbReference>
<dbReference type="Proteomes" id="UP001549164">
    <property type="component" value="Unassembled WGS sequence"/>
</dbReference>
<feature type="domain" description="Enoyl reductase (ER)" evidence="7">
    <location>
        <begin position="4"/>
        <end position="325"/>
    </location>
</feature>